<proteinExistence type="predicted"/>
<organism evidence="2 3">
    <name type="scientific">Oceanospirillum multiglobuliferum</name>
    <dbReference type="NCBI Taxonomy" id="64969"/>
    <lineage>
        <taxon>Bacteria</taxon>
        <taxon>Pseudomonadati</taxon>
        <taxon>Pseudomonadota</taxon>
        <taxon>Gammaproteobacteria</taxon>
        <taxon>Oceanospirillales</taxon>
        <taxon>Oceanospirillaceae</taxon>
        <taxon>Oceanospirillum</taxon>
    </lineage>
</organism>
<accession>A0A1T4QN15</accession>
<protein>
    <submittedName>
        <fullName evidence="2">Uncharacterized protein</fullName>
    </submittedName>
</protein>
<name>A0A1T4QN15_9GAMM</name>
<feature type="region of interest" description="Disordered" evidence="1">
    <location>
        <begin position="267"/>
        <end position="287"/>
    </location>
</feature>
<dbReference type="AlphaFoldDB" id="A0A1T4QN15"/>
<gene>
    <name evidence="2" type="ORF">BTE48_03225</name>
</gene>
<keyword evidence="3" id="KW-1185">Reference proteome</keyword>
<dbReference type="Proteomes" id="UP000191418">
    <property type="component" value="Unassembled WGS sequence"/>
</dbReference>
<comment type="caution">
    <text evidence="2">The sequence shown here is derived from an EMBL/GenBank/DDBJ whole genome shotgun (WGS) entry which is preliminary data.</text>
</comment>
<evidence type="ECO:0000313" key="2">
    <source>
        <dbReference type="EMBL" id="OPX56453.1"/>
    </source>
</evidence>
<dbReference type="OrthoDB" id="6115304at2"/>
<reference evidence="2 3" key="1">
    <citation type="submission" date="2017-01" db="EMBL/GenBank/DDBJ databases">
        <title>Genome Sequencing of a Marine Spirillum, Oceanospirillum multiglobuliferum ATCC 33336, from Japan.</title>
        <authorList>
            <person name="Carney J.G."/>
            <person name="Trachtenberg A.M."/>
            <person name="Rheaume B.A."/>
            <person name="Linnane J.D."/>
            <person name="Pitts N.L."/>
            <person name="Mykles D.L."/>
            <person name="Maclea K.S."/>
        </authorList>
    </citation>
    <scope>NUCLEOTIDE SEQUENCE [LARGE SCALE GENOMIC DNA]</scope>
    <source>
        <strain evidence="2 3">ATCC 33336</strain>
    </source>
</reference>
<evidence type="ECO:0000256" key="1">
    <source>
        <dbReference type="SAM" id="MobiDB-lite"/>
    </source>
</evidence>
<evidence type="ECO:0000313" key="3">
    <source>
        <dbReference type="Proteomes" id="UP000191418"/>
    </source>
</evidence>
<dbReference type="RefSeq" id="WP_078745543.1">
    <property type="nucleotide sequence ID" value="NZ_FUXG01000012.1"/>
</dbReference>
<sequence length="287" mass="32099">MQIKVKPISGQRLEIQLEQTQLLLSEMHCKQMREALADTLSRFALHPKQKWDQARAEFETLLPTLTHLEAFTDNDLALLVRELDFALLYRLCQRKQMDSLIAKLETACGRREIDRIVLEGERLPQKPLWEVNQRLHGLKNTIERMTRDGEIKPPRLNSLNTAATANSGIALPNSAEAPYIRQVLKKIDSLPEKAVLAICKQIPPRELAKFWFISEAMSEQNLTHKITRIIPAPTLAKLKPAKPSQLSGAEAKSTVNLAVEVLKGLQSKPGAGQGSKKDKGSSGPILI</sequence>
<dbReference type="EMBL" id="MTSM01000003">
    <property type="protein sequence ID" value="OPX56453.1"/>
    <property type="molecule type" value="Genomic_DNA"/>
</dbReference>